<sequence>MSLYLDLSALQSVPVANLNRDDLGSPKQVRYGNAPRIRVSSQSWKRVIRDGVETDLGEKAVRTRMVPVKVRQKLEDAGWPKPLAEFAGEQVVASVGKKGIGTEKEGHTSVLLFVPAAAIEDLAAVCSDHRAALEKGQTAKKPGRLLPAERIEDILKQRTSSISLLGRMLAEVPGANVDGAAQVAHAFTTHAAEPQRDYFTAVDDWTGETETGSGHLDTAEFSAGVFYRYATVNVTDLIKNLEGDAKTARTVLQSFAEHFLFSLPQAKRTSTAPHTLPDLAYLAVREHRPISLAAAFETPVTADGRGGFSPASRTALASYATQINRLTGQRRRRFHGHTTIAPDEQLAGIGDAHDSFDQLTQAAVDSALPAPGQPA</sequence>
<dbReference type="EMBL" id="BHZD01000001">
    <property type="protein sequence ID" value="GCD40875.1"/>
    <property type="molecule type" value="Genomic_DNA"/>
</dbReference>
<accession>A0A401VUX8</accession>
<dbReference type="Pfam" id="PF09344">
    <property type="entry name" value="Cas_CT1975"/>
    <property type="match status" value="1"/>
</dbReference>
<evidence type="ECO:0000313" key="1">
    <source>
        <dbReference type="EMBL" id="GCD40875.1"/>
    </source>
</evidence>
<proteinExistence type="predicted"/>
<gene>
    <name evidence="1" type="ORF">GKJPGBOP_00528</name>
</gene>
<evidence type="ECO:0000313" key="2">
    <source>
        <dbReference type="Proteomes" id="UP000286746"/>
    </source>
</evidence>
<dbReference type="Proteomes" id="UP000286746">
    <property type="component" value="Unassembled WGS sequence"/>
</dbReference>
<dbReference type="InterPro" id="IPR010148">
    <property type="entry name" value="CRISPR-assoc_prot_CT1975"/>
</dbReference>
<organism evidence="1 2">
    <name type="scientific">Streptomyces paromomycinus</name>
    <name type="common">Streptomyces rimosus subsp. paromomycinus</name>
    <dbReference type="NCBI Taxonomy" id="92743"/>
    <lineage>
        <taxon>Bacteria</taxon>
        <taxon>Bacillati</taxon>
        <taxon>Actinomycetota</taxon>
        <taxon>Actinomycetes</taxon>
        <taxon>Kitasatosporales</taxon>
        <taxon>Streptomycetaceae</taxon>
        <taxon>Streptomyces</taxon>
    </lineage>
</organism>
<protein>
    <submittedName>
        <fullName evidence="1">Type I-E CRISPR-associated protein Cas7/Cse4/CasC</fullName>
    </submittedName>
</protein>
<dbReference type="AlphaFoldDB" id="A0A401VUX8"/>
<reference evidence="1 2" key="1">
    <citation type="submission" date="2018-11" db="EMBL/GenBank/DDBJ databases">
        <title>Whole genome sequence of Streptomyces paromomycinus NBRC 15454(T).</title>
        <authorList>
            <person name="Komaki H."/>
            <person name="Tamura T."/>
        </authorList>
    </citation>
    <scope>NUCLEOTIDE SEQUENCE [LARGE SCALE GENOMIC DNA]</scope>
    <source>
        <strain evidence="1 2">NBRC 15454</strain>
    </source>
</reference>
<name>A0A401VUX8_STREY</name>
<dbReference type="NCBIfam" id="TIGR01869">
    <property type="entry name" value="casC_Cse4"/>
    <property type="match status" value="1"/>
</dbReference>
<comment type="caution">
    <text evidence="1">The sequence shown here is derived from an EMBL/GenBank/DDBJ whole genome shotgun (WGS) entry which is preliminary data.</text>
</comment>
<keyword evidence="2" id="KW-1185">Reference proteome</keyword>
<dbReference type="RefSeq" id="WP_125051450.1">
    <property type="nucleotide sequence ID" value="NZ_BHZD01000001.1"/>
</dbReference>